<reference evidence="1 2" key="1">
    <citation type="submission" date="2015-08" db="EMBL/GenBank/DDBJ databases">
        <title>Next Generation Sequencing and Analysis of the Genome of Puccinia sorghi L Schw, the Causal Agent of Maize Common Rust.</title>
        <authorList>
            <person name="Rochi L."/>
            <person name="Burguener G."/>
            <person name="Darino M."/>
            <person name="Turjanski A."/>
            <person name="Kreff E."/>
            <person name="Dieguez M.J."/>
            <person name="Sacco F."/>
        </authorList>
    </citation>
    <scope>NUCLEOTIDE SEQUENCE [LARGE SCALE GENOMIC DNA]</scope>
    <source>
        <strain evidence="1 2">RO10H11247</strain>
    </source>
</reference>
<gene>
    <name evidence="1" type="ORF">VP01_652g1</name>
</gene>
<evidence type="ECO:0000313" key="2">
    <source>
        <dbReference type="Proteomes" id="UP000037035"/>
    </source>
</evidence>
<dbReference type="Proteomes" id="UP000037035">
    <property type="component" value="Unassembled WGS sequence"/>
</dbReference>
<organism evidence="1 2">
    <name type="scientific">Puccinia sorghi</name>
    <dbReference type="NCBI Taxonomy" id="27349"/>
    <lineage>
        <taxon>Eukaryota</taxon>
        <taxon>Fungi</taxon>
        <taxon>Dikarya</taxon>
        <taxon>Basidiomycota</taxon>
        <taxon>Pucciniomycotina</taxon>
        <taxon>Pucciniomycetes</taxon>
        <taxon>Pucciniales</taxon>
        <taxon>Pucciniaceae</taxon>
        <taxon>Puccinia</taxon>
    </lineage>
</organism>
<evidence type="ECO:0000313" key="1">
    <source>
        <dbReference type="EMBL" id="KNZ47299.1"/>
    </source>
</evidence>
<name>A0A0L6UFH2_9BASI</name>
<accession>A0A0L6UFH2</accession>
<dbReference type="VEuPathDB" id="FungiDB:VP01_652g1"/>
<comment type="caution">
    <text evidence="1">The sequence shown here is derived from an EMBL/GenBank/DDBJ whole genome shotgun (WGS) entry which is preliminary data.</text>
</comment>
<dbReference type="AlphaFoldDB" id="A0A0L6UFH2"/>
<protein>
    <submittedName>
        <fullName evidence="1">Uncharacterized protein</fullName>
    </submittedName>
</protein>
<keyword evidence="2" id="KW-1185">Reference proteome</keyword>
<proteinExistence type="predicted"/>
<dbReference type="EMBL" id="LAVV01011863">
    <property type="protein sequence ID" value="KNZ47299.1"/>
    <property type="molecule type" value="Genomic_DNA"/>
</dbReference>
<sequence length="333" mass="38430">MFVIVSNREFQNRDVSDGIQTHEFSIETLVAAKQSSLVKKNSVVIHHGAFTLQMGFQYTPVALIHPATVIHLRACGYHSRKTHVIFRVSRMVSPYNTDENYFENSWRSKLRLYQGSPEPVQHFSPFPRKVQPLREFNSDLIAVLIYVSMFFTDLKRISSSTYYKKSLFLKRDSKCSQIIQVSPSAQTIRTCNNTQTLGLNFCGLQQYHIANVNFCLPMMRGKKKRKRREEGNGSTIFWQYTTTELIFKIKGGETKNRISRQATRDLKRLLEIFTEAGTVLRINRAGIGELVSVAYSALVWCFDRRGPSSDNSASVVNRCFMRSRENRFLFLFC</sequence>